<gene>
    <name evidence="1" type="ORF">OE88DRAFT_1739661</name>
</gene>
<keyword evidence="2" id="KW-1185">Reference proteome</keyword>
<protein>
    <submittedName>
        <fullName evidence="1">Uncharacterized protein</fullName>
    </submittedName>
</protein>
<evidence type="ECO:0000313" key="1">
    <source>
        <dbReference type="EMBL" id="TFK46205.1"/>
    </source>
</evidence>
<dbReference type="Proteomes" id="UP000305948">
    <property type="component" value="Unassembled WGS sequence"/>
</dbReference>
<evidence type="ECO:0000313" key="2">
    <source>
        <dbReference type="Proteomes" id="UP000305948"/>
    </source>
</evidence>
<organism evidence="1 2">
    <name type="scientific">Heliocybe sulcata</name>
    <dbReference type="NCBI Taxonomy" id="5364"/>
    <lineage>
        <taxon>Eukaryota</taxon>
        <taxon>Fungi</taxon>
        <taxon>Dikarya</taxon>
        <taxon>Basidiomycota</taxon>
        <taxon>Agaricomycotina</taxon>
        <taxon>Agaricomycetes</taxon>
        <taxon>Gloeophyllales</taxon>
        <taxon>Gloeophyllaceae</taxon>
        <taxon>Heliocybe</taxon>
    </lineage>
</organism>
<sequence length="372" mass="41666">MTAPMNGISKLMLRYGRDVRNTRHLIYVPRCQSRSSPYISPTNNTLLQKRLASTVEALVYQDRQRIPKSDLPVTPAAGPRKRPALQLRTLDQTRLGVQDFVHLNGRIRKDLRFPLAPEQPRLQMRYVQPNVPFPLDTQGFLYWHLDPDAPLLSGQVRFRTTPSADPAIFPNGRDLQLPDGGTWNISLFDIARRSRYSGFRAYLISEKLVTAKVLYTALSISAPFGERQSIQPPAAFSFGRSSAGEMLSFLSLFSVRIQQSGSTGIAQKIYYRPFTGRALVQFERSALPEHKGTRTVVLRIVKLIDLTRSEGSDASGMPEPKEGGLVMAHTKGGHSWRVWSFDVDGPQSGSGLQRSSSRALAILFDNEARQSR</sequence>
<dbReference type="AlphaFoldDB" id="A0A5C3MN84"/>
<proteinExistence type="predicted"/>
<name>A0A5C3MN84_9AGAM</name>
<dbReference type="EMBL" id="ML213532">
    <property type="protein sequence ID" value="TFK46205.1"/>
    <property type="molecule type" value="Genomic_DNA"/>
</dbReference>
<dbReference type="OrthoDB" id="2839137at2759"/>
<reference evidence="1 2" key="1">
    <citation type="journal article" date="2019" name="Nat. Ecol. Evol.">
        <title>Megaphylogeny resolves global patterns of mushroom evolution.</title>
        <authorList>
            <person name="Varga T."/>
            <person name="Krizsan K."/>
            <person name="Foldi C."/>
            <person name="Dima B."/>
            <person name="Sanchez-Garcia M."/>
            <person name="Sanchez-Ramirez S."/>
            <person name="Szollosi G.J."/>
            <person name="Szarkandi J.G."/>
            <person name="Papp V."/>
            <person name="Albert L."/>
            <person name="Andreopoulos W."/>
            <person name="Angelini C."/>
            <person name="Antonin V."/>
            <person name="Barry K.W."/>
            <person name="Bougher N.L."/>
            <person name="Buchanan P."/>
            <person name="Buyck B."/>
            <person name="Bense V."/>
            <person name="Catcheside P."/>
            <person name="Chovatia M."/>
            <person name="Cooper J."/>
            <person name="Damon W."/>
            <person name="Desjardin D."/>
            <person name="Finy P."/>
            <person name="Geml J."/>
            <person name="Haridas S."/>
            <person name="Hughes K."/>
            <person name="Justo A."/>
            <person name="Karasinski D."/>
            <person name="Kautmanova I."/>
            <person name="Kiss B."/>
            <person name="Kocsube S."/>
            <person name="Kotiranta H."/>
            <person name="LaButti K.M."/>
            <person name="Lechner B.E."/>
            <person name="Liimatainen K."/>
            <person name="Lipzen A."/>
            <person name="Lukacs Z."/>
            <person name="Mihaltcheva S."/>
            <person name="Morgado L.N."/>
            <person name="Niskanen T."/>
            <person name="Noordeloos M.E."/>
            <person name="Ohm R.A."/>
            <person name="Ortiz-Santana B."/>
            <person name="Ovrebo C."/>
            <person name="Racz N."/>
            <person name="Riley R."/>
            <person name="Savchenko A."/>
            <person name="Shiryaev A."/>
            <person name="Soop K."/>
            <person name="Spirin V."/>
            <person name="Szebenyi C."/>
            <person name="Tomsovsky M."/>
            <person name="Tulloss R.E."/>
            <person name="Uehling J."/>
            <person name="Grigoriev I.V."/>
            <person name="Vagvolgyi C."/>
            <person name="Papp T."/>
            <person name="Martin F.M."/>
            <person name="Miettinen O."/>
            <person name="Hibbett D.S."/>
            <person name="Nagy L.G."/>
        </authorList>
    </citation>
    <scope>NUCLEOTIDE SEQUENCE [LARGE SCALE GENOMIC DNA]</scope>
    <source>
        <strain evidence="1 2">OMC1185</strain>
    </source>
</reference>
<accession>A0A5C3MN84</accession>